<evidence type="ECO:0000313" key="2">
    <source>
        <dbReference type="Proteomes" id="UP000298616"/>
    </source>
</evidence>
<dbReference type="RefSeq" id="WP_137091167.1">
    <property type="nucleotide sequence ID" value="NZ_CP028923.1"/>
</dbReference>
<reference evidence="1 2" key="1">
    <citation type="submission" date="2018-04" db="EMBL/GenBank/DDBJ databases">
        <title>Complete genome uncultured novel isolate.</title>
        <authorList>
            <person name="Merlino G."/>
        </authorList>
    </citation>
    <scope>NUCLEOTIDE SEQUENCE [LARGE SCALE GENOMIC DNA]</scope>
    <source>
        <strain evidence="2">R1DC9</strain>
    </source>
</reference>
<organism evidence="1 2">
    <name type="scientific">Mangrovivirga cuniculi</name>
    <dbReference type="NCBI Taxonomy" id="2715131"/>
    <lineage>
        <taxon>Bacteria</taxon>
        <taxon>Pseudomonadati</taxon>
        <taxon>Bacteroidota</taxon>
        <taxon>Cytophagia</taxon>
        <taxon>Cytophagales</taxon>
        <taxon>Mangrovivirgaceae</taxon>
        <taxon>Mangrovivirga</taxon>
    </lineage>
</organism>
<dbReference type="AlphaFoldDB" id="A0A4D7JSB2"/>
<dbReference type="KEGG" id="fpf:DCC35_12855"/>
<proteinExistence type="predicted"/>
<evidence type="ECO:0000313" key="1">
    <source>
        <dbReference type="EMBL" id="QCK15572.1"/>
    </source>
</evidence>
<protein>
    <submittedName>
        <fullName evidence="1">Uncharacterized protein</fullName>
    </submittedName>
</protein>
<accession>A0A4D7JSB2</accession>
<dbReference type="Proteomes" id="UP000298616">
    <property type="component" value="Chromosome"/>
</dbReference>
<keyword evidence="2" id="KW-1185">Reference proteome</keyword>
<dbReference type="EMBL" id="CP028923">
    <property type="protein sequence ID" value="QCK15572.1"/>
    <property type="molecule type" value="Genomic_DNA"/>
</dbReference>
<name>A0A4D7JSB2_9BACT</name>
<sequence length="164" mass="19004">MRVPINILIFILLGIGLNLIAQDKEPNKLEMNNFQILENADIRIINIDTLFNDSTGLERIIGYDKNNKIVKITSLNKYSSLGLMGKRIEVYNIAEKKVLEQSFDYKGILWHQYIYEYDSLNRIIAKEGFSSGELGHRIEYIYKADTMVGENEYRNGQLVNSKTY</sequence>
<gene>
    <name evidence="1" type="ORF">DCC35_12855</name>
</gene>